<name>B9RJ46_RICCO</name>
<keyword evidence="1" id="KW-0805">Transcription regulation</keyword>
<dbReference type="eggNOG" id="ENOG502S3PH">
    <property type="taxonomic scope" value="Eukaryota"/>
</dbReference>
<dbReference type="EMBL" id="EQ973783">
    <property type="protein sequence ID" value="EEF48348.1"/>
    <property type="molecule type" value="Genomic_DNA"/>
</dbReference>
<evidence type="ECO:0000256" key="1">
    <source>
        <dbReference type="ARBA" id="ARBA00023015"/>
    </source>
</evidence>
<keyword evidence="4" id="KW-0539">Nucleus</keyword>
<dbReference type="InterPro" id="IPR003441">
    <property type="entry name" value="NAC-dom"/>
</dbReference>
<dbReference type="Proteomes" id="UP000008311">
    <property type="component" value="Unassembled WGS sequence"/>
</dbReference>
<dbReference type="OrthoDB" id="852227at2759"/>
<evidence type="ECO:0000256" key="4">
    <source>
        <dbReference type="ARBA" id="ARBA00023242"/>
    </source>
</evidence>
<keyword evidence="3" id="KW-0804">Transcription</keyword>
<dbReference type="PANTHER" id="PTHR31719">
    <property type="entry name" value="NAC TRANSCRIPTION FACTOR 56"/>
    <property type="match status" value="1"/>
</dbReference>
<dbReference type="OMA" id="RSHEFQE"/>
<dbReference type="KEGG" id="rcu:8274078"/>
<feature type="region of interest" description="Disordered" evidence="5">
    <location>
        <begin position="329"/>
        <end position="363"/>
    </location>
</feature>
<keyword evidence="2" id="KW-0238">DNA-binding</keyword>
<dbReference type="InterPro" id="IPR036093">
    <property type="entry name" value="NAC_dom_sf"/>
</dbReference>
<feature type="compositionally biased region" description="Basic and acidic residues" evidence="5">
    <location>
        <begin position="343"/>
        <end position="363"/>
    </location>
</feature>
<gene>
    <name evidence="7" type="ORF">RCOM_1031070</name>
</gene>
<dbReference type="Pfam" id="PF02365">
    <property type="entry name" value="NAM"/>
    <property type="match status" value="1"/>
</dbReference>
<feature type="domain" description="NAC" evidence="6">
    <location>
        <begin position="7"/>
        <end position="153"/>
    </location>
</feature>
<dbReference type="AlphaFoldDB" id="B9RJ46"/>
<evidence type="ECO:0000259" key="6">
    <source>
        <dbReference type="PROSITE" id="PS51005"/>
    </source>
</evidence>
<proteinExistence type="predicted"/>
<organism evidence="7 8">
    <name type="scientific">Ricinus communis</name>
    <name type="common">Castor bean</name>
    <dbReference type="NCBI Taxonomy" id="3988"/>
    <lineage>
        <taxon>Eukaryota</taxon>
        <taxon>Viridiplantae</taxon>
        <taxon>Streptophyta</taxon>
        <taxon>Embryophyta</taxon>
        <taxon>Tracheophyta</taxon>
        <taxon>Spermatophyta</taxon>
        <taxon>Magnoliopsida</taxon>
        <taxon>eudicotyledons</taxon>
        <taxon>Gunneridae</taxon>
        <taxon>Pentapetalae</taxon>
        <taxon>rosids</taxon>
        <taxon>fabids</taxon>
        <taxon>Malpighiales</taxon>
        <taxon>Euphorbiaceae</taxon>
        <taxon>Acalyphoideae</taxon>
        <taxon>Acalypheae</taxon>
        <taxon>Ricinus</taxon>
    </lineage>
</organism>
<dbReference type="Gene3D" id="2.170.150.80">
    <property type="entry name" value="NAC domain"/>
    <property type="match status" value="1"/>
</dbReference>
<evidence type="ECO:0000256" key="3">
    <source>
        <dbReference type="ARBA" id="ARBA00023163"/>
    </source>
</evidence>
<dbReference type="STRING" id="3988.B9RJ46"/>
<evidence type="ECO:0000313" key="7">
    <source>
        <dbReference type="EMBL" id="EEF48348.1"/>
    </source>
</evidence>
<dbReference type="PROSITE" id="PS51005">
    <property type="entry name" value="NAC"/>
    <property type="match status" value="1"/>
</dbReference>
<sequence length="363" mass="41355">MTALETMQVGVRFRPLDEELLMYYLSHKINNLSLPNPCPVKDCDLYGKNEPWEIWDYFGGQNLMDVEFLYFFTQLKRKSSSSSRILRTVGTGTWHGDTSGKPVLDRKTKKVIGLIKKFHYKKPKSAHNGGWLMREYSLVGQSSDCVLCCLKMNKSGEKRNRLEAETKDYIIYNDDVANDVSKRLKTQHHVADEVRGNQRVEINNIEPQVIESYCTSLRTLIEREPATTDQLNDKNCTTSHGSRVEESFSQECPAMTDDSYWANLRTEAGGVNDSELEISFEYLDWLINNDDGVSEFLDLTNDAGTVGDAKISAGIKETREEGQFVMPETTEQIKSQSLLSSTVEERGSNFEECREDTGSRKEE</sequence>
<dbReference type="PANTHER" id="PTHR31719:SF164">
    <property type="entry name" value="NAC DOMAIN-CONTAINING PROTEIN"/>
    <property type="match status" value="1"/>
</dbReference>
<dbReference type="GO" id="GO:0006355">
    <property type="term" value="P:regulation of DNA-templated transcription"/>
    <property type="evidence" value="ECO:0007669"/>
    <property type="project" value="InterPro"/>
</dbReference>
<dbReference type="SUPFAM" id="SSF101941">
    <property type="entry name" value="NAC domain"/>
    <property type="match status" value="1"/>
</dbReference>
<evidence type="ECO:0000256" key="2">
    <source>
        <dbReference type="ARBA" id="ARBA00023125"/>
    </source>
</evidence>
<dbReference type="InParanoid" id="B9RJ46"/>
<feature type="compositionally biased region" description="Polar residues" evidence="5">
    <location>
        <begin position="329"/>
        <end position="342"/>
    </location>
</feature>
<keyword evidence="8" id="KW-1185">Reference proteome</keyword>
<evidence type="ECO:0000313" key="8">
    <source>
        <dbReference type="Proteomes" id="UP000008311"/>
    </source>
</evidence>
<accession>B9RJ46</accession>
<evidence type="ECO:0000256" key="5">
    <source>
        <dbReference type="SAM" id="MobiDB-lite"/>
    </source>
</evidence>
<protein>
    <submittedName>
        <fullName evidence="7">Transcription factor, putative</fullName>
    </submittedName>
</protein>
<reference evidence="8" key="1">
    <citation type="journal article" date="2010" name="Nat. Biotechnol.">
        <title>Draft genome sequence of the oilseed species Ricinus communis.</title>
        <authorList>
            <person name="Chan A.P."/>
            <person name="Crabtree J."/>
            <person name="Zhao Q."/>
            <person name="Lorenzi H."/>
            <person name="Orvis J."/>
            <person name="Puiu D."/>
            <person name="Melake-Berhan A."/>
            <person name="Jones K.M."/>
            <person name="Redman J."/>
            <person name="Chen G."/>
            <person name="Cahoon E.B."/>
            <person name="Gedil M."/>
            <person name="Stanke M."/>
            <person name="Haas B.J."/>
            <person name="Wortman J.R."/>
            <person name="Fraser-Liggett C.M."/>
            <person name="Ravel J."/>
            <person name="Rabinowicz P.D."/>
        </authorList>
    </citation>
    <scope>NUCLEOTIDE SEQUENCE [LARGE SCALE GENOMIC DNA]</scope>
    <source>
        <strain evidence="8">cv. Hale</strain>
    </source>
</reference>
<dbReference type="GO" id="GO:0003677">
    <property type="term" value="F:DNA binding"/>
    <property type="evidence" value="ECO:0007669"/>
    <property type="project" value="UniProtKB-KW"/>
</dbReference>